<protein>
    <submittedName>
        <fullName evidence="1">Uncharacterized protein</fullName>
    </submittedName>
</protein>
<accession>A0A5C5Q7E6</accession>
<proteinExistence type="predicted"/>
<organism evidence="1 2">
    <name type="scientific">Pseudomonas extremaustralis</name>
    <dbReference type="NCBI Taxonomy" id="359110"/>
    <lineage>
        <taxon>Bacteria</taxon>
        <taxon>Pseudomonadati</taxon>
        <taxon>Pseudomonadota</taxon>
        <taxon>Gammaproteobacteria</taxon>
        <taxon>Pseudomonadales</taxon>
        <taxon>Pseudomonadaceae</taxon>
        <taxon>Pseudomonas</taxon>
    </lineage>
</organism>
<comment type="caution">
    <text evidence="1">The sequence shown here is derived from an EMBL/GenBank/DDBJ whole genome shotgun (WGS) entry which is preliminary data.</text>
</comment>
<evidence type="ECO:0000313" key="2">
    <source>
        <dbReference type="Proteomes" id="UP000317951"/>
    </source>
</evidence>
<dbReference type="AlphaFoldDB" id="A0A5C5Q7E6"/>
<name>A0A5C5Q7E6_9PSED</name>
<sequence>MCKVKWAAPLRGMKKSATERLRHFQQKLYTINSTDLFPSATATPVGASLPAKIANADAYILNECSVLESFASKLAPTDDR</sequence>
<dbReference type="EMBL" id="VFET01000025">
    <property type="protein sequence ID" value="TWS01663.1"/>
    <property type="molecule type" value="Genomic_DNA"/>
</dbReference>
<reference evidence="1 2" key="1">
    <citation type="submission" date="2019-06" db="EMBL/GenBank/DDBJ databases">
        <title>Pseudomonas bimorpha sp. nov. isolated from bovine raw milk and skim milk concentrate.</title>
        <authorList>
            <person name="Hofmann K."/>
            <person name="Huptas C."/>
            <person name="Doll E."/>
            <person name="Scherer S."/>
            <person name="Wenning M."/>
        </authorList>
    </citation>
    <scope>NUCLEOTIDE SEQUENCE [LARGE SCALE GENOMIC DNA]</scope>
    <source>
        <strain evidence="1 2">DSM 17835</strain>
    </source>
</reference>
<gene>
    <name evidence="1" type="ORF">FIV36_23830</name>
</gene>
<dbReference type="Proteomes" id="UP000317951">
    <property type="component" value="Unassembled WGS sequence"/>
</dbReference>
<evidence type="ECO:0000313" key="1">
    <source>
        <dbReference type="EMBL" id="TWS01663.1"/>
    </source>
</evidence>